<gene>
    <name evidence="1" type="ORF">M3N55_16215</name>
</gene>
<dbReference type="RefSeq" id="WP_249060916.1">
    <property type="nucleotide sequence ID" value="NZ_JALZWP010000033.1"/>
</dbReference>
<reference evidence="1 2" key="1">
    <citation type="submission" date="2022-05" db="EMBL/GenBank/DDBJ databases">
        <title>Seasonal and diel survey of microbial diversity of the Tyrrhenian coast.</title>
        <authorList>
            <person name="Gattoni G."/>
            <person name="Corral P."/>
        </authorList>
    </citation>
    <scope>NUCLEOTIDE SEQUENCE [LARGE SCALE GENOMIC DNA]</scope>
    <source>
        <strain evidence="1 2">V10</strain>
    </source>
</reference>
<organism evidence="1 2">
    <name type="scientific">Roseinatronobacter domitianus</name>
    <dbReference type="NCBI Taxonomy" id="2940293"/>
    <lineage>
        <taxon>Bacteria</taxon>
        <taxon>Pseudomonadati</taxon>
        <taxon>Pseudomonadota</taxon>
        <taxon>Alphaproteobacteria</taxon>
        <taxon>Rhodobacterales</taxon>
        <taxon>Paracoccaceae</taxon>
        <taxon>Roseinatronobacter</taxon>
    </lineage>
</organism>
<evidence type="ECO:0000313" key="1">
    <source>
        <dbReference type="EMBL" id="MCL1630261.1"/>
    </source>
</evidence>
<protein>
    <submittedName>
        <fullName evidence="1">Uncharacterized protein</fullName>
    </submittedName>
</protein>
<evidence type="ECO:0000313" key="2">
    <source>
        <dbReference type="Proteomes" id="UP001202550"/>
    </source>
</evidence>
<sequence>MLDSAGSLNAFLQECRGLPQFGDVQERRLRDILDDLARRRGRLPAKPCRKQALDNANPSKLSGTFYPDFISAWNDVYRRAWRLAHFDAFLYVPSSLPEFVKHPEVLRAEIGPEIDLSEYTSQCAELRESLFSVTRAEGLVLIDRTRLDMVFRCHGPYAGLSTDTLEAQCRMLQELDSLLPSSVNIRVCDVEAARLTSCSVIGDVITLAVAGGYLVTRDKALQTLLEKRCASAMQGTCSLAAYLADGPDMCTSE</sequence>
<dbReference type="EMBL" id="JALZWP010000033">
    <property type="protein sequence ID" value="MCL1630261.1"/>
    <property type="molecule type" value="Genomic_DNA"/>
</dbReference>
<keyword evidence="2" id="KW-1185">Reference proteome</keyword>
<name>A0ABT0M5X9_9RHOB</name>
<accession>A0ABT0M5X9</accession>
<dbReference type="Proteomes" id="UP001202550">
    <property type="component" value="Unassembled WGS sequence"/>
</dbReference>
<proteinExistence type="predicted"/>
<comment type="caution">
    <text evidence="1">The sequence shown here is derived from an EMBL/GenBank/DDBJ whole genome shotgun (WGS) entry which is preliminary data.</text>
</comment>